<evidence type="ECO:0000256" key="1">
    <source>
        <dbReference type="ARBA" id="ARBA00007837"/>
    </source>
</evidence>
<dbReference type="SUPFAM" id="SSF52009">
    <property type="entry name" value="Phosphohistidine domain"/>
    <property type="match status" value="1"/>
</dbReference>
<gene>
    <name evidence="5" type="ORF">g.22682</name>
</gene>
<dbReference type="InterPro" id="IPR051549">
    <property type="entry name" value="PEP_Utilizing_Enz"/>
</dbReference>
<dbReference type="EMBL" id="GEDC01006120">
    <property type="protein sequence ID" value="JAS31178.1"/>
    <property type="molecule type" value="Transcribed_RNA"/>
</dbReference>
<dbReference type="InterPro" id="IPR013815">
    <property type="entry name" value="ATP_grasp_subdomain_1"/>
</dbReference>
<name>A0A1B6DZS3_9HEMI</name>
<dbReference type="Gene3D" id="3.30.1490.20">
    <property type="entry name" value="ATP-grasp fold, A domain"/>
    <property type="match status" value="1"/>
</dbReference>
<reference evidence="5" key="1">
    <citation type="submission" date="2015-12" db="EMBL/GenBank/DDBJ databases">
        <title>De novo transcriptome assembly of four potential Pierce s Disease insect vectors from Arizona vineyards.</title>
        <authorList>
            <person name="Tassone E.E."/>
        </authorList>
    </citation>
    <scope>NUCLEOTIDE SEQUENCE</scope>
</reference>
<dbReference type="PANTHER" id="PTHR43615">
    <property type="entry name" value="PHOSPHOENOLPYRUVATE SYNTHASE-RELATED"/>
    <property type="match status" value="1"/>
</dbReference>
<evidence type="ECO:0000259" key="4">
    <source>
        <dbReference type="Pfam" id="PF01326"/>
    </source>
</evidence>
<feature type="non-terminal residue" evidence="5">
    <location>
        <position position="1"/>
    </location>
</feature>
<sequence>FLIRSYNMFYLFISCLFCLPLFIYVLINLQRSHLLHLHFHQTFKWISIYIYLKLNKLWVKPEEILILPNFEEIQLENPKNWKIDQKCVRDSMIFYGTDCKDISLLAEVVRGKHETATIHLYLKYNSVEYCNEAKVHQSNAWETDTLRMEQLEPMRKWRLVFNGRLRSEKNKNSVHVRINFIWSALSAPYIYNKDEDPFHFSIDLANNKTNDWKVLIDKPEDGYEQWGILNGNININGIESDHTRLKSHRQHTWGDKDSLVRQFIILFVENDTLISIHSMCEGIRSYHGNMRKASGKIVKIYKNQLILPSDDIGREGYIINFSNNNVVKYKVDKTKFKEHLCLCGSFNNLPTKGFMQCGEKRVVCDIPALSLLHEEKAITSNLLLSLKCKECCDSNLVGGKASSLALLNIATSTNLKYKAIVPEGFCLTVNAMKIQIDNSDLIKAILEDLDVAVCDTETINLQEVCQNVVTCWRRMPICEELLDEIIKLIEPNRSYAVRSSGIGEDSVVLSAAGQNATILGCQGIDGIVYGIKECWASLYTFQSVEYRRQLGMALDCGMGVIIQEMVSADAAGVMFTRHPVSGDPDLVYVTANFGLGETVVSGSVEPDSFVVSKQDGLNLKIVSSDRGKKGRMLHMLENGALVNTSTEEINLCISNHDLLNLVKVGIEIEEMFGWPKDIEWTLHKGRIYLLQCRPITSLFAWSEQELTHELDSALLDDIFTTANVGEVFPEATSPLTQSVCLRVLNKFIMKEDRRNKNLWYNNDVVCISHHHALINTLKTFLRYVDKKTSFSQKVLELAVCGHPVSNEILLSKVESKIGFMSFWNHLSLIFGNISDTISNKSTVRSAQKLGNNFKLSFNQCTTAASLIRVITSSFVHLQEVLVYHSQASTVSVFWQMILLSILSEGNADLTSSHLEDVSQLLLSSEIVVSAEIPKLLKEISNVIIQDGNFKDFNRTPVKNTRNWLQTNCKRASKMFENLLHTHGHRSIKEMDLKTETWGLDPTPLLITLKSLVKNSSRNKKVNISESEMKSKVFKSPKKEITRFFLKMLQPYSNRAAEGREVTKNAMLLIIHQLRLAYLHLGKLMMKEGKLPDPSLVFYFTHYELMVFISTEESSILHKASRRKRLWPKWNQIKFPEIIDGFLTPLSIDISKIGEGNQVKGTLVFPGQVQGRACVLSLGDDPSVINQGDILITYCTDVGWSPLYPLLGGVVTELGGLISHGAVVAREYGLPCIVGASGVTTVFQTGDEILLDANNGVVTKLSGTKRE</sequence>
<proteinExistence type="inferred from homology"/>
<dbReference type="InterPro" id="IPR002192">
    <property type="entry name" value="PPDK_AMP/ATP-bd"/>
</dbReference>
<keyword evidence="2" id="KW-0472">Membrane</keyword>
<feature type="transmembrane region" description="Helical" evidence="2">
    <location>
        <begin position="6"/>
        <end position="27"/>
    </location>
</feature>
<dbReference type="SUPFAM" id="SSF56059">
    <property type="entry name" value="Glutathione synthetase ATP-binding domain-like"/>
    <property type="match status" value="1"/>
</dbReference>
<feature type="domain" description="Pyruvate phosphate dikinase AMP/ATP-binding" evidence="4">
    <location>
        <begin position="395"/>
        <end position="700"/>
    </location>
</feature>
<dbReference type="GO" id="GO:0005524">
    <property type="term" value="F:ATP binding"/>
    <property type="evidence" value="ECO:0007669"/>
    <property type="project" value="InterPro"/>
</dbReference>
<dbReference type="Gene3D" id="3.30.470.20">
    <property type="entry name" value="ATP-grasp fold, B domain"/>
    <property type="match status" value="1"/>
</dbReference>
<organism evidence="5">
    <name type="scientific">Clastoptera arizonana</name>
    <name type="common">Arizona spittle bug</name>
    <dbReference type="NCBI Taxonomy" id="38151"/>
    <lineage>
        <taxon>Eukaryota</taxon>
        <taxon>Metazoa</taxon>
        <taxon>Ecdysozoa</taxon>
        <taxon>Arthropoda</taxon>
        <taxon>Hexapoda</taxon>
        <taxon>Insecta</taxon>
        <taxon>Pterygota</taxon>
        <taxon>Neoptera</taxon>
        <taxon>Paraneoptera</taxon>
        <taxon>Hemiptera</taxon>
        <taxon>Auchenorrhyncha</taxon>
        <taxon>Cercopoidea</taxon>
        <taxon>Clastopteridae</taxon>
        <taxon>Clastoptera</taxon>
    </lineage>
</organism>
<evidence type="ECO:0000259" key="3">
    <source>
        <dbReference type="Pfam" id="PF00391"/>
    </source>
</evidence>
<accession>A0A1B6DZS3</accession>
<evidence type="ECO:0000313" key="5">
    <source>
        <dbReference type="EMBL" id="JAS31178.1"/>
    </source>
</evidence>
<protein>
    <recommendedName>
        <fullName evidence="6">Phosphoenolpyruvate synthase</fullName>
    </recommendedName>
</protein>
<dbReference type="Pfam" id="PF01326">
    <property type="entry name" value="PPDK_N"/>
    <property type="match status" value="1"/>
</dbReference>
<evidence type="ECO:0000256" key="2">
    <source>
        <dbReference type="SAM" id="Phobius"/>
    </source>
</evidence>
<comment type="similarity">
    <text evidence="1">Belongs to the PEP-utilizing enzyme family.</text>
</comment>
<dbReference type="InterPro" id="IPR036637">
    <property type="entry name" value="Phosphohistidine_dom_sf"/>
</dbReference>
<dbReference type="InterPro" id="IPR008279">
    <property type="entry name" value="PEP-util_enz_mobile_dom"/>
</dbReference>
<evidence type="ECO:0008006" key="6">
    <source>
        <dbReference type="Google" id="ProtNLM"/>
    </source>
</evidence>
<dbReference type="GO" id="GO:0016301">
    <property type="term" value="F:kinase activity"/>
    <property type="evidence" value="ECO:0007669"/>
    <property type="project" value="InterPro"/>
</dbReference>
<dbReference type="AlphaFoldDB" id="A0A1B6DZS3"/>
<keyword evidence="2" id="KW-0812">Transmembrane</keyword>
<dbReference type="Gene3D" id="3.50.30.10">
    <property type="entry name" value="Phosphohistidine domain"/>
    <property type="match status" value="1"/>
</dbReference>
<feature type="domain" description="PEP-utilising enzyme mobile" evidence="3">
    <location>
        <begin position="1185"/>
        <end position="1255"/>
    </location>
</feature>
<dbReference type="PANTHER" id="PTHR43615:SF1">
    <property type="entry name" value="PPDK_N DOMAIN-CONTAINING PROTEIN"/>
    <property type="match status" value="1"/>
</dbReference>
<dbReference type="Pfam" id="PF00391">
    <property type="entry name" value="PEP-utilizers"/>
    <property type="match status" value="1"/>
</dbReference>
<keyword evidence="2" id="KW-1133">Transmembrane helix</keyword>